<proteinExistence type="predicted"/>
<dbReference type="Proteomes" id="UP000634136">
    <property type="component" value="Unassembled WGS sequence"/>
</dbReference>
<dbReference type="AlphaFoldDB" id="A0A834TNL2"/>
<evidence type="ECO:0000256" key="1">
    <source>
        <dbReference type="SAM" id="MobiDB-lite"/>
    </source>
</evidence>
<comment type="caution">
    <text evidence="2">The sequence shown here is derived from an EMBL/GenBank/DDBJ whole genome shotgun (WGS) entry which is preliminary data.</text>
</comment>
<organism evidence="2 3">
    <name type="scientific">Senna tora</name>
    <dbReference type="NCBI Taxonomy" id="362788"/>
    <lineage>
        <taxon>Eukaryota</taxon>
        <taxon>Viridiplantae</taxon>
        <taxon>Streptophyta</taxon>
        <taxon>Embryophyta</taxon>
        <taxon>Tracheophyta</taxon>
        <taxon>Spermatophyta</taxon>
        <taxon>Magnoliopsida</taxon>
        <taxon>eudicotyledons</taxon>
        <taxon>Gunneridae</taxon>
        <taxon>Pentapetalae</taxon>
        <taxon>rosids</taxon>
        <taxon>fabids</taxon>
        <taxon>Fabales</taxon>
        <taxon>Fabaceae</taxon>
        <taxon>Caesalpinioideae</taxon>
        <taxon>Cassia clade</taxon>
        <taxon>Senna</taxon>
    </lineage>
</organism>
<dbReference type="EMBL" id="JAAIUW010000007">
    <property type="protein sequence ID" value="KAF7824261.1"/>
    <property type="molecule type" value="Genomic_DNA"/>
</dbReference>
<name>A0A834TNL2_9FABA</name>
<gene>
    <name evidence="2" type="ORF">G2W53_022405</name>
</gene>
<accession>A0A834TNL2</accession>
<evidence type="ECO:0000313" key="3">
    <source>
        <dbReference type="Proteomes" id="UP000634136"/>
    </source>
</evidence>
<reference evidence="2" key="1">
    <citation type="submission" date="2020-09" db="EMBL/GenBank/DDBJ databases">
        <title>Genome-Enabled Discovery of Anthraquinone Biosynthesis in Senna tora.</title>
        <authorList>
            <person name="Kang S.-H."/>
            <person name="Pandey R.P."/>
            <person name="Lee C.-M."/>
            <person name="Sim J.-S."/>
            <person name="Jeong J.-T."/>
            <person name="Choi B.-S."/>
            <person name="Jung M."/>
            <person name="Ginzburg D."/>
            <person name="Zhao K."/>
            <person name="Won S.Y."/>
            <person name="Oh T.-J."/>
            <person name="Yu Y."/>
            <person name="Kim N.-H."/>
            <person name="Lee O.R."/>
            <person name="Lee T.-H."/>
            <person name="Bashyal P."/>
            <person name="Kim T.-S."/>
            <person name="Lee W.-H."/>
            <person name="Kawkins C."/>
            <person name="Kim C.-K."/>
            <person name="Kim J.S."/>
            <person name="Ahn B.O."/>
            <person name="Rhee S.Y."/>
            <person name="Sohng J.K."/>
        </authorList>
    </citation>
    <scope>NUCLEOTIDE SEQUENCE</scope>
    <source>
        <tissue evidence="2">Leaf</tissue>
    </source>
</reference>
<evidence type="ECO:0000313" key="2">
    <source>
        <dbReference type="EMBL" id="KAF7824261.1"/>
    </source>
</evidence>
<feature type="region of interest" description="Disordered" evidence="1">
    <location>
        <begin position="1"/>
        <end position="26"/>
    </location>
</feature>
<protein>
    <submittedName>
        <fullName evidence="2">Uncharacterized protein</fullName>
    </submittedName>
</protein>
<keyword evidence="3" id="KW-1185">Reference proteome</keyword>
<sequence>MEMTRRGVTTTEKKEGNQRNSRNAQTYNLRITYRQYLKP</sequence>